<feature type="transmembrane region" description="Helical" evidence="8">
    <location>
        <begin position="43"/>
        <end position="62"/>
    </location>
</feature>
<dbReference type="STRING" id="698758.AXY_00730"/>
<accession>K0IV60</accession>
<dbReference type="EMBL" id="AP012050">
    <property type="protein sequence ID" value="BAM46205.1"/>
    <property type="molecule type" value="Genomic_DNA"/>
</dbReference>
<evidence type="ECO:0000256" key="6">
    <source>
        <dbReference type="ARBA" id="ARBA00022989"/>
    </source>
</evidence>
<keyword evidence="6 8" id="KW-1133">Transmembrane helix</keyword>
<dbReference type="InterPro" id="IPR000537">
    <property type="entry name" value="UbiA_prenyltransferase"/>
</dbReference>
<dbReference type="Pfam" id="PF01040">
    <property type="entry name" value="UbiA"/>
    <property type="match status" value="1"/>
</dbReference>
<keyword evidence="4 9" id="KW-0808">Transferase</keyword>
<dbReference type="HOGENOM" id="CLU_043611_3_1_9"/>
<protein>
    <submittedName>
        <fullName evidence="9">Putative prenyltransferase</fullName>
    </submittedName>
</protein>
<dbReference type="eggNOG" id="COG1575">
    <property type="taxonomic scope" value="Bacteria"/>
</dbReference>
<comment type="pathway">
    <text evidence="2">Quinol/quinone metabolism; menaquinone biosynthesis.</text>
</comment>
<dbReference type="OrthoDB" id="9767568at2"/>
<dbReference type="PIRSF" id="PIRSF005355">
    <property type="entry name" value="UBIAD1"/>
    <property type="match status" value="1"/>
</dbReference>
<evidence type="ECO:0000256" key="1">
    <source>
        <dbReference type="ARBA" id="ARBA00004141"/>
    </source>
</evidence>
<feature type="transmembrane region" description="Helical" evidence="8">
    <location>
        <begin position="295"/>
        <end position="312"/>
    </location>
</feature>
<keyword evidence="3" id="KW-0474">Menaquinone biosynthesis</keyword>
<dbReference type="PANTHER" id="PTHR13929">
    <property type="entry name" value="1,4-DIHYDROXY-2-NAPHTHOATE OCTAPRENYLTRANSFERASE"/>
    <property type="match status" value="1"/>
</dbReference>
<dbReference type="NCBIfam" id="NF009926">
    <property type="entry name" value="PRK13387.1"/>
    <property type="match status" value="1"/>
</dbReference>
<dbReference type="Proteomes" id="UP000006294">
    <property type="component" value="Chromosome"/>
</dbReference>
<feature type="transmembrane region" description="Helical" evidence="8">
    <location>
        <begin position="144"/>
        <end position="164"/>
    </location>
</feature>
<evidence type="ECO:0000256" key="7">
    <source>
        <dbReference type="ARBA" id="ARBA00023136"/>
    </source>
</evidence>
<proteinExistence type="predicted"/>
<reference evidence="9 10" key="1">
    <citation type="submission" date="2011-01" db="EMBL/GenBank/DDBJ databases">
        <title>Whole genome sequence of Amphibacillus xylinus NBRC 15112.</title>
        <authorList>
            <person name="Nakazawa H."/>
            <person name="Katano Y."/>
            <person name="Nakamura S."/>
            <person name="Sasagawa M."/>
            <person name="Fukada J."/>
            <person name="Arai T."/>
            <person name="Sasakura N."/>
            <person name="Mochizuki D."/>
            <person name="Hosoyama A."/>
            <person name="Harada K."/>
            <person name="Horikawa H."/>
            <person name="Kato Y."/>
            <person name="Harada T."/>
            <person name="Sasaki K."/>
            <person name="Sekiguchi M."/>
            <person name="Hodoyama M."/>
            <person name="Nishiko R."/>
            <person name="Narita H."/>
            <person name="Hanamaki A."/>
            <person name="Hata C."/>
            <person name="Konno Y."/>
            <person name="Niimura Y."/>
            <person name="Yamazaki S."/>
            <person name="Fujita N."/>
        </authorList>
    </citation>
    <scope>NUCLEOTIDE SEQUENCE [LARGE SCALE GENOMIC DNA]</scope>
    <source>
        <strain evidence="10">ATCC 51415 / DSM 6626 / JCM 7361 / LMG 17667 / NBRC 15112 / Ep01</strain>
    </source>
</reference>
<feature type="transmembrane region" description="Helical" evidence="8">
    <location>
        <begin position="232"/>
        <end position="250"/>
    </location>
</feature>
<evidence type="ECO:0000313" key="9">
    <source>
        <dbReference type="EMBL" id="BAM46205.1"/>
    </source>
</evidence>
<dbReference type="Gene3D" id="1.20.120.1780">
    <property type="entry name" value="UbiA prenyltransferase"/>
    <property type="match status" value="1"/>
</dbReference>
<keyword evidence="7 8" id="KW-0472">Membrane</keyword>
<name>K0IV60_AMPXN</name>
<dbReference type="CDD" id="cd13962">
    <property type="entry name" value="PT_UbiA_UBIAD1"/>
    <property type="match status" value="1"/>
</dbReference>
<evidence type="ECO:0000313" key="10">
    <source>
        <dbReference type="Proteomes" id="UP000006294"/>
    </source>
</evidence>
<dbReference type="NCBIfam" id="NF004752">
    <property type="entry name" value="PRK06080.1-4"/>
    <property type="match status" value="1"/>
</dbReference>
<keyword evidence="5 8" id="KW-0812">Transmembrane</keyword>
<dbReference type="Gene3D" id="1.10.357.140">
    <property type="entry name" value="UbiA prenyltransferase"/>
    <property type="match status" value="1"/>
</dbReference>
<dbReference type="GO" id="GO:0042371">
    <property type="term" value="P:vitamin K biosynthetic process"/>
    <property type="evidence" value="ECO:0007669"/>
    <property type="project" value="TreeGrafter"/>
</dbReference>
<comment type="subcellular location">
    <subcellularLocation>
        <location evidence="1">Membrane</location>
        <topology evidence="1">Multi-pass membrane protein</topology>
    </subcellularLocation>
</comment>
<organism evidence="9 10">
    <name type="scientific">Amphibacillus xylanus (strain ATCC 51415 / DSM 6626 / JCM 7361 / LMG 17667 / NBRC 15112 / Ep01)</name>
    <dbReference type="NCBI Taxonomy" id="698758"/>
    <lineage>
        <taxon>Bacteria</taxon>
        <taxon>Bacillati</taxon>
        <taxon>Bacillota</taxon>
        <taxon>Bacilli</taxon>
        <taxon>Bacillales</taxon>
        <taxon>Bacillaceae</taxon>
        <taxon>Amphibacillus</taxon>
    </lineage>
</organism>
<evidence type="ECO:0000256" key="4">
    <source>
        <dbReference type="ARBA" id="ARBA00022679"/>
    </source>
</evidence>
<dbReference type="AlphaFoldDB" id="K0IV60"/>
<dbReference type="InterPro" id="IPR026046">
    <property type="entry name" value="UBIAD1"/>
</dbReference>
<dbReference type="GO" id="GO:0016020">
    <property type="term" value="C:membrane"/>
    <property type="evidence" value="ECO:0007669"/>
    <property type="project" value="UniProtKB-SubCell"/>
</dbReference>
<dbReference type="KEGG" id="axl:AXY_00730"/>
<feature type="transmembrane region" description="Helical" evidence="8">
    <location>
        <begin position="113"/>
        <end position="132"/>
    </location>
</feature>
<dbReference type="GO" id="GO:0004659">
    <property type="term" value="F:prenyltransferase activity"/>
    <property type="evidence" value="ECO:0007669"/>
    <property type="project" value="InterPro"/>
</dbReference>
<feature type="transmembrane region" description="Helical" evidence="8">
    <location>
        <begin position="83"/>
        <end position="107"/>
    </location>
</feature>
<dbReference type="RefSeq" id="WP_015008812.1">
    <property type="nucleotide sequence ID" value="NC_018704.1"/>
</dbReference>
<sequence length="313" mass="35363">MSFKVFLKLAEIQTKIASFFPFLIGALFVTYRYQSFDWRNTLIFFVALLLFDLTTTVINNYMDYKKASSEQYRREHNIISQESIPLPLVRLTIMTMLIISTGLGIWLVYRTDLLVLFIGMLSFAIGIFYTFGPIPLSRMPLGEVFSGVTMGFGIIFLTIYINAYTEGIANLSFGAGIAQLNVNLLLLLEIALVSLPSVLTISNLMLANNICDLEEDIKNHRFTLPYYIGKKNAVYLFNLLYILVILSIIVAVALDIYPVVLLGIVLIIFPLFKNIKAFNKEQIKHKTFSVAVKNLVLINGAIVVLLSIALLWM</sequence>
<dbReference type="GO" id="GO:0009234">
    <property type="term" value="P:menaquinone biosynthetic process"/>
    <property type="evidence" value="ECO:0007669"/>
    <property type="project" value="UniProtKB-UniPathway"/>
</dbReference>
<keyword evidence="10" id="KW-1185">Reference proteome</keyword>
<evidence type="ECO:0000256" key="2">
    <source>
        <dbReference type="ARBA" id="ARBA00004863"/>
    </source>
</evidence>
<dbReference type="PANTHER" id="PTHR13929:SF0">
    <property type="entry name" value="UBIA PRENYLTRANSFERASE DOMAIN-CONTAINING PROTEIN 1"/>
    <property type="match status" value="1"/>
</dbReference>
<dbReference type="InterPro" id="IPR044878">
    <property type="entry name" value="UbiA_sf"/>
</dbReference>
<feature type="transmembrane region" description="Helical" evidence="8">
    <location>
        <begin position="12"/>
        <end position="31"/>
    </location>
</feature>
<gene>
    <name evidence="9" type="ordered locus">AXY_00730</name>
</gene>
<evidence type="ECO:0000256" key="8">
    <source>
        <dbReference type="SAM" id="Phobius"/>
    </source>
</evidence>
<evidence type="ECO:0000256" key="5">
    <source>
        <dbReference type="ARBA" id="ARBA00022692"/>
    </source>
</evidence>
<dbReference type="UniPathway" id="UPA00079"/>
<dbReference type="PATRIC" id="fig|698758.3.peg.71"/>
<evidence type="ECO:0000256" key="3">
    <source>
        <dbReference type="ARBA" id="ARBA00022428"/>
    </source>
</evidence>